<name>A0AAE3M7Q7_9BACT</name>
<dbReference type="InterPro" id="IPR007863">
    <property type="entry name" value="Peptidase_M16_C"/>
</dbReference>
<reference evidence="9" key="1">
    <citation type="submission" date="2022-10" db="EMBL/GenBank/DDBJ databases">
        <authorList>
            <person name="Yu W.X."/>
        </authorList>
    </citation>
    <scope>NUCLEOTIDE SEQUENCE</scope>
    <source>
        <strain evidence="9">AAT</strain>
    </source>
</reference>
<comment type="caution">
    <text evidence="9">The sequence shown here is derived from an EMBL/GenBank/DDBJ whole genome shotgun (WGS) entry which is preliminary data.</text>
</comment>
<protein>
    <submittedName>
        <fullName evidence="9">Insulinase family protein</fullName>
    </submittedName>
</protein>
<feature type="chain" id="PRO_5042058820" evidence="6">
    <location>
        <begin position="22"/>
        <end position="934"/>
    </location>
</feature>
<evidence type="ECO:0000256" key="6">
    <source>
        <dbReference type="SAM" id="SignalP"/>
    </source>
</evidence>
<feature type="signal peptide" evidence="6">
    <location>
        <begin position="1"/>
        <end position="21"/>
    </location>
</feature>
<keyword evidence="6" id="KW-0732">Signal</keyword>
<evidence type="ECO:0000256" key="1">
    <source>
        <dbReference type="ARBA" id="ARBA00007261"/>
    </source>
</evidence>
<organism evidence="9 10">
    <name type="scientific">Plebeiibacterium sediminum</name>
    <dbReference type="NCBI Taxonomy" id="2992112"/>
    <lineage>
        <taxon>Bacteria</taxon>
        <taxon>Pseudomonadati</taxon>
        <taxon>Bacteroidota</taxon>
        <taxon>Bacteroidia</taxon>
        <taxon>Marinilabiliales</taxon>
        <taxon>Marinilabiliaceae</taxon>
        <taxon>Plebeiibacterium</taxon>
    </lineage>
</organism>
<keyword evidence="2" id="KW-0645">Protease</keyword>
<keyword evidence="4" id="KW-0862">Zinc</keyword>
<dbReference type="InterPro" id="IPR011249">
    <property type="entry name" value="Metalloenz_LuxS/M16"/>
</dbReference>
<dbReference type="SUPFAM" id="SSF63411">
    <property type="entry name" value="LuxS/MPP-like metallohydrolase"/>
    <property type="match status" value="4"/>
</dbReference>
<dbReference type="GO" id="GO:0006508">
    <property type="term" value="P:proteolysis"/>
    <property type="evidence" value="ECO:0007669"/>
    <property type="project" value="UniProtKB-KW"/>
</dbReference>
<comment type="similarity">
    <text evidence="1">Belongs to the peptidase M16 family.</text>
</comment>
<dbReference type="Pfam" id="PF05193">
    <property type="entry name" value="Peptidase_M16_C"/>
    <property type="match status" value="2"/>
</dbReference>
<feature type="domain" description="Peptidase M16 N-terminal" evidence="7">
    <location>
        <begin position="48"/>
        <end position="169"/>
    </location>
</feature>
<evidence type="ECO:0000256" key="4">
    <source>
        <dbReference type="ARBA" id="ARBA00022833"/>
    </source>
</evidence>
<feature type="domain" description="Peptidase M16 C-terminal" evidence="8">
    <location>
        <begin position="686"/>
        <end position="864"/>
    </location>
</feature>
<feature type="domain" description="Peptidase M16 C-terminal" evidence="8">
    <location>
        <begin position="207"/>
        <end position="388"/>
    </location>
</feature>
<sequence length="934" mass="106727">MKKTMKLVLSGMLLLQGVFVAAQNTTTIPLDSRVRYGKLENGMTYYIMHNEEPKERASLYFVQNVGAILEEDSQDGLAHFLEHMAFNGLEHYPGKSMLNYLEANGIKFGRDINAYTAQDQTVYNLSNIPSTNENLLDSALLVLHDWSGSLLLEPEEIDAERGVIREEWRTRRNSRFRLMSQTRPYMFNFSKYAERDVIGSLDVINNFEYQELRDYYHKWYRPDLQAVVVVGDVDAEKVEQTVKEMFSSIPAKENAAERVFYQIEDSKELGYVVAKDKEAQGVSIDWIFRHDPVTVKDEASMREDLAKTMLRSMLNNRLGELTRKPECPALGMGIGFFSITRTKDGSYLTVNPKEHKEKEAFALLITEFERAKKFGFNDSELERVKTSLLRRYESYEKEYDKVDNESWAEQLGNHFLEASPFPSLEWEMNFAKTTIPAITLKEVYALLEDFTNINNSVITITGPDKEDVQYPTKEELLAEVKAAKESELTAYEDESNDSPLVTDELTEKKIVKESTVSGTDAKLYTLENGAKVVVYPTELSKDEILFSAYSFGGMSLLSQDQLESGSLATTIAGMSGVGDFNAVQLNKKLTGKLASVSPSLSTFTEGFSGSASPQDFETMLQLLYMKFTHPRFEQETFQTIKASMNNQLRFIATDNSRAFQDTIGMLESNYSPRNILFNKDFVDHVDFDKAKAIYEDRFQDADDFTFIFVGNIDVEKDLPLITKYIGSLKSTDRTEDWVNHNIKPAKGYTKRVLEREMEFPKATVYYSIIKDMDYSLETRTYVRVISELLSKRYLETIREEEGGSYGVGVRPSISKRAYEHAAITMNFDCDPEKKDKLIEIMKNEIDNLVKNGVNVDDLKEIKQNYLKSRQESENQNGFWLSVIQGSLVNDEPITDTEGFNKIVNDLSAKSVQKFAKKLFKGYDSIEVIMVPEKE</sequence>
<evidence type="ECO:0000313" key="10">
    <source>
        <dbReference type="Proteomes" id="UP001209229"/>
    </source>
</evidence>
<evidence type="ECO:0000256" key="5">
    <source>
        <dbReference type="ARBA" id="ARBA00023049"/>
    </source>
</evidence>
<evidence type="ECO:0000259" key="7">
    <source>
        <dbReference type="Pfam" id="PF00675"/>
    </source>
</evidence>
<evidence type="ECO:0000256" key="3">
    <source>
        <dbReference type="ARBA" id="ARBA00022801"/>
    </source>
</evidence>
<dbReference type="PANTHER" id="PTHR43690:SF34">
    <property type="entry name" value="ZINC PROTEASE PQQL-LIKE"/>
    <property type="match status" value="1"/>
</dbReference>
<dbReference type="GO" id="GO:0008237">
    <property type="term" value="F:metallopeptidase activity"/>
    <property type="evidence" value="ECO:0007669"/>
    <property type="project" value="UniProtKB-KW"/>
</dbReference>
<dbReference type="EMBL" id="JAPDPJ010000066">
    <property type="protein sequence ID" value="MCW3788816.1"/>
    <property type="molecule type" value="Genomic_DNA"/>
</dbReference>
<accession>A0AAE3M7Q7</accession>
<proteinExistence type="inferred from homology"/>
<dbReference type="InterPro" id="IPR050626">
    <property type="entry name" value="Peptidase_M16"/>
</dbReference>
<dbReference type="Gene3D" id="3.30.830.10">
    <property type="entry name" value="Metalloenzyme, LuxS/M16 peptidase-like"/>
    <property type="match status" value="4"/>
</dbReference>
<dbReference type="InterPro" id="IPR011765">
    <property type="entry name" value="Pept_M16_N"/>
</dbReference>
<gene>
    <name evidence="9" type="ORF">OM075_20260</name>
</gene>
<dbReference type="Pfam" id="PF00675">
    <property type="entry name" value="Peptidase_M16"/>
    <property type="match status" value="1"/>
</dbReference>
<dbReference type="GO" id="GO:0046872">
    <property type="term" value="F:metal ion binding"/>
    <property type="evidence" value="ECO:0007669"/>
    <property type="project" value="InterPro"/>
</dbReference>
<evidence type="ECO:0000259" key="8">
    <source>
        <dbReference type="Pfam" id="PF05193"/>
    </source>
</evidence>
<dbReference type="AlphaFoldDB" id="A0AAE3M7Q7"/>
<evidence type="ECO:0000313" key="9">
    <source>
        <dbReference type="EMBL" id="MCW3788816.1"/>
    </source>
</evidence>
<dbReference type="PANTHER" id="PTHR43690">
    <property type="entry name" value="NARDILYSIN"/>
    <property type="match status" value="1"/>
</dbReference>
<keyword evidence="5" id="KW-0482">Metalloprotease</keyword>
<dbReference type="Proteomes" id="UP001209229">
    <property type="component" value="Unassembled WGS sequence"/>
</dbReference>
<keyword evidence="10" id="KW-1185">Reference proteome</keyword>
<keyword evidence="3" id="KW-0378">Hydrolase</keyword>
<evidence type="ECO:0000256" key="2">
    <source>
        <dbReference type="ARBA" id="ARBA00022670"/>
    </source>
</evidence>